<protein>
    <recommendedName>
        <fullName evidence="2">Fibrinogen C-terminal domain-containing protein</fullName>
    </recommendedName>
</protein>
<feature type="chain" id="PRO_5043977302" description="Fibrinogen C-terminal domain-containing protein" evidence="1">
    <location>
        <begin position="19"/>
        <end position="396"/>
    </location>
</feature>
<dbReference type="Pfam" id="PF00147">
    <property type="entry name" value="Fibrinogen_C"/>
    <property type="match status" value="1"/>
</dbReference>
<sequence length="396" mass="43264">MVATTLVFLALHFITVEASISTRLYTKQARCNLRDEMNNNCFTLESEKTNIRCAASCSSKPTCVEFAFSSNGSSCYHKSPCTYTPSCSTYDADLIFYTSESTQTSKAHVTTTESTQTTSITQVCQNGGTSSGSVCDCSGTGGKVGQYCEAIPRSCSDLLDAGYADGDHRVQLDPQGDNSITFYTYCVLFNNSAHNHLARSSGSYNLTHALGTYIIGFHYGSKDFWMGLYKMIPLTLKPQTLKFTINYSSSNLTGVASIEYKNVSFVQTLSGYYTATVSSETPSRTYDIHPTPIDVDELIPTSETIDFDDGALFSAPGTVNPNNCGNVAERGWWFTSSCGVTNPLGWSYKAVPAPTRSSHVLIPGVNMDRVKDAIDYISLSIEEKRIPVLDSMMLRV</sequence>
<evidence type="ECO:0000313" key="3">
    <source>
        <dbReference type="EMBL" id="GFN75911.1"/>
    </source>
</evidence>
<dbReference type="Gene3D" id="3.90.215.10">
    <property type="entry name" value="Gamma Fibrinogen, chain A, domain 1"/>
    <property type="match status" value="1"/>
</dbReference>
<gene>
    <name evidence="3" type="ORF">PoB_000241700</name>
</gene>
<comment type="caution">
    <text evidence="3">The sequence shown here is derived from an EMBL/GenBank/DDBJ whole genome shotgun (WGS) entry which is preliminary data.</text>
</comment>
<organism evidence="3 4">
    <name type="scientific">Plakobranchus ocellatus</name>
    <dbReference type="NCBI Taxonomy" id="259542"/>
    <lineage>
        <taxon>Eukaryota</taxon>
        <taxon>Metazoa</taxon>
        <taxon>Spiralia</taxon>
        <taxon>Lophotrochozoa</taxon>
        <taxon>Mollusca</taxon>
        <taxon>Gastropoda</taxon>
        <taxon>Heterobranchia</taxon>
        <taxon>Euthyneura</taxon>
        <taxon>Panpulmonata</taxon>
        <taxon>Sacoglossa</taxon>
        <taxon>Placobranchoidea</taxon>
        <taxon>Plakobranchidae</taxon>
        <taxon>Plakobranchus</taxon>
    </lineage>
</organism>
<keyword evidence="4" id="KW-1185">Reference proteome</keyword>
<evidence type="ECO:0000259" key="2">
    <source>
        <dbReference type="SMART" id="SM00186"/>
    </source>
</evidence>
<accession>A0AAV3Y0E0</accession>
<evidence type="ECO:0000256" key="1">
    <source>
        <dbReference type="SAM" id="SignalP"/>
    </source>
</evidence>
<dbReference type="AlphaFoldDB" id="A0AAV3Y0E0"/>
<name>A0AAV3Y0E0_9GAST</name>
<feature type="signal peptide" evidence="1">
    <location>
        <begin position="1"/>
        <end position="18"/>
    </location>
</feature>
<dbReference type="InterPro" id="IPR014716">
    <property type="entry name" value="Fibrinogen_a/b/g_C_1"/>
</dbReference>
<dbReference type="EMBL" id="BLXT01000300">
    <property type="protein sequence ID" value="GFN75911.1"/>
    <property type="molecule type" value="Genomic_DNA"/>
</dbReference>
<reference evidence="3 4" key="1">
    <citation type="journal article" date="2021" name="Elife">
        <title>Chloroplast acquisition without the gene transfer in kleptoplastic sea slugs, Plakobranchus ocellatus.</title>
        <authorList>
            <person name="Maeda T."/>
            <person name="Takahashi S."/>
            <person name="Yoshida T."/>
            <person name="Shimamura S."/>
            <person name="Takaki Y."/>
            <person name="Nagai Y."/>
            <person name="Toyoda A."/>
            <person name="Suzuki Y."/>
            <person name="Arimoto A."/>
            <person name="Ishii H."/>
            <person name="Satoh N."/>
            <person name="Nishiyama T."/>
            <person name="Hasebe M."/>
            <person name="Maruyama T."/>
            <person name="Minagawa J."/>
            <person name="Obokata J."/>
            <person name="Shigenobu S."/>
        </authorList>
    </citation>
    <scope>NUCLEOTIDE SEQUENCE [LARGE SCALE GENOMIC DNA]</scope>
</reference>
<dbReference type="InterPro" id="IPR002181">
    <property type="entry name" value="Fibrinogen_a/b/g_C_dom"/>
</dbReference>
<evidence type="ECO:0000313" key="4">
    <source>
        <dbReference type="Proteomes" id="UP000735302"/>
    </source>
</evidence>
<dbReference type="Proteomes" id="UP000735302">
    <property type="component" value="Unassembled WGS sequence"/>
</dbReference>
<feature type="domain" description="Fibrinogen C-terminal" evidence="2">
    <location>
        <begin position="150"/>
        <end position="388"/>
    </location>
</feature>
<dbReference type="InterPro" id="IPR036056">
    <property type="entry name" value="Fibrinogen-like_C"/>
</dbReference>
<keyword evidence="1" id="KW-0732">Signal</keyword>
<dbReference type="SUPFAM" id="SSF56496">
    <property type="entry name" value="Fibrinogen C-terminal domain-like"/>
    <property type="match status" value="1"/>
</dbReference>
<proteinExistence type="predicted"/>
<dbReference type="SMART" id="SM00186">
    <property type="entry name" value="FBG"/>
    <property type="match status" value="1"/>
</dbReference>